<keyword evidence="4" id="KW-0285">Flavoprotein</keyword>
<protein>
    <recommendedName>
        <fullName evidence="4">Amine oxidase</fullName>
        <ecNumber evidence="4">1.4.3.-</ecNumber>
    </recommendedName>
</protein>
<keyword evidence="8" id="KW-1185">Reference proteome</keyword>
<dbReference type="Proteomes" id="UP000076881">
    <property type="component" value="Unassembled WGS sequence"/>
</dbReference>
<dbReference type="Gene3D" id="3.50.50.60">
    <property type="entry name" value="FAD/NAD(P)-binding domain"/>
    <property type="match status" value="1"/>
</dbReference>
<evidence type="ECO:0000313" key="7">
    <source>
        <dbReference type="EMBL" id="OAA77639.1"/>
    </source>
</evidence>
<dbReference type="InterPro" id="IPR036188">
    <property type="entry name" value="FAD/NAD-bd_sf"/>
</dbReference>
<dbReference type="Gene3D" id="3.90.660.10">
    <property type="match status" value="1"/>
</dbReference>
<feature type="binding site" evidence="3">
    <location>
        <position position="242"/>
    </location>
    <ligand>
        <name>FAD</name>
        <dbReference type="ChEBI" id="CHEBI:57692"/>
    </ligand>
</feature>
<evidence type="ECO:0000256" key="3">
    <source>
        <dbReference type="PIRSR" id="PIRSR601613-1"/>
    </source>
</evidence>
<accession>A0A168HDJ7</accession>
<keyword evidence="2 4" id="KW-0560">Oxidoreductase</keyword>
<proteinExistence type="inferred from homology"/>
<comment type="caution">
    <text evidence="7">The sequence shown here is derived from an EMBL/GenBank/DDBJ whole genome shotgun (WGS) entry which is preliminary data.</text>
</comment>
<dbReference type="Pfam" id="PF01593">
    <property type="entry name" value="Amino_oxidase"/>
    <property type="match status" value="1"/>
</dbReference>
<dbReference type="EC" id="1.4.3.-" evidence="4"/>
<dbReference type="GO" id="GO:0009063">
    <property type="term" value="P:amino acid catabolic process"/>
    <property type="evidence" value="ECO:0007669"/>
    <property type="project" value="TreeGrafter"/>
</dbReference>
<evidence type="ECO:0000313" key="8">
    <source>
        <dbReference type="Proteomes" id="UP000076881"/>
    </source>
</evidence>
<evidence type="ECO:0000259" key="6">
    <source>
        <dbReference type="Pfam" id="PF01593"/>
    </source>
</evidence>
<feature type="compositionally biased region" description="Low complexity" evidence="5">
    <location>
        <begin position="501"/>
        <end position="515"/>
    </location>
</feature>
<dbReference type="OrthoDB" id="7777654at2759"/>
<dbReference type="EMBL" id="AZHF01000003">
    <property type="protein sequence ID" value="OAA77639.1"/>
    <property type="molecule type" value="Genomic_DNA"/>
</dbReference>
<feature type="region of interest" description="Disordered" evidence="5">
    <location>
        <begin position="496"/>
        <end position="520"/>
    </location>
</feature>
<sequence length="539" mass="60539">MHVGIVGAGISGLYTGLLLQREGHKVTIFEAANRVGGRLYTYRFKPHGDSKEEAYFEAGAMRIPRSSLHSQVFDLVRYLNTYGPASCKLELIPYILEHGSNSSFFRGQKGKVQDAQWAANAGLPAPYHGRTAQELLGTIVIPWLETLRRDFDAGFKQLLEYDEYSFRAYLRLVAEWPHEVIEFVELFCSQTNQYDLSFTEIIMQNLDFDTTEWATVQGGMSRIAECAAAILGNDNIHLESRVHHIAYTDNGCVQLSARGPDAGQDSTGGVFDAVVLATPPSALHSIVDRPTWSFMKEQSIRGTHFEPLYKMGLHFRTRFWERSATTPMLGGQSTTDLRFRWIVYPSNDIGSDGSGVLLLYSWMTDAMKWAGLSQEERIRLCLHDLGKFYADEPDIDVYEQYIEAFDVLWMNEFCGGDAMFLPGQFSRFHQVAKKPEKNIYFAGEHLSKHHTWIAGAVDSALNTTAEILGRCCAPPQHVLGTGVEKVLFPLGRELLESGDESSTPSTPRTPRTPTTEKSQVKTCIVPKHMNVPYVEVLEL</sequence>
<feature type="binding site" evidence="3">
    <location>
        <begin position="59"/>
        <end position="62"/>
    </location>
    <ligand>
        <name>FAD</name>
        <dbReference type="ChEBI" id="CHEBI:57692"/>
    </ligand>
</feature>
<dbReference type="STRING" id="1081108.A0A168HDJ7"/>
<dbReference type="PANTHER" id="PTHR10742:SF342">
    <property type="entry name" value="AMINE OXIDASE"/>
    <property type="match status" value="1"/>
</dbReference>
<feature type="binding site" evidence="3">
    <location>
        <position position="62"/>
    </location>
    <ligand>
        <name>FAD</name>
        <dbReference type="ChEBI" id="CHEBI:57692"/>
    </ligand>
</feature>
<organism evidence="7 8">
    <name type="scientific">Akanthomyces lecanii RCEF 1005</name>
    <dbReference type="NCBI Taxonomy" id="1081108"/>
    <lineage>
        <taxon>Eukaryota</taxon>
        <taxon>Fungi</taxon>
        <taxon>Dikarya</taxon>
        <taxon>Ascomycota</taxon>
        <taxon>Pezizomycotina</taxon>
        <taxon>Sordariomycetes</taxon>
        <taxon>Hypocreomycetidae</taxon>
        <taxon>Hypocreales</taxon>
        <taxon>Cordycipitaceae</taxon>
        <taxon>Akanthomyces</taxon>
        <taxon>Cordyceps confragosa</taxon>
    </lineage>
</organism>
<dbReference type="InterPro" id="IPR001613">
    <property type="entry name" value="Flavin_amine_oxidase"/>
</dbReference>
<name>A0A168HDJ7_CORDF</name>
<keyword evidence="4" id="KW-0274">FAD</keyword>
<reference evidence="7 8" key="1">
    <citation type="journal article" date="2016" name="Genome Biol. Evol.">
        <title>Divergent and convergent evolution of fungal pathogenicity.</title>
        <authorList>
            <person name="Shang Y."/>
            <person name="Xiao G."/>
            <person name="Zheng P."/>
            <person name="Cen K."/>
            <person name="Zhan S."/>
            <person name="Wang C."/>
        </authorList>
    </citation>
    <scope>NUCLEOTIDE SEQUENCE [LARGE SCALE GENOMIC DNA]</scope>
    <source>
        <strain evidence="7 8">RCEF 1005</strain>
    </source>
</reference>
<comment type="cofactor">
    <cofactor evidence="1 4">
        <name>FAD</name>
        <dbReference type="ChEBI" id="CHEBI:57692"/>
    </cofactor>
</comment>
<gene>
    <name evidence="7" type="ORF">LEL_04462</name>
</gene>
<evidence type="ECO:0000256" key="5">
    <source>
        <dbReference type="SAM" id="MobiDB-lite"/>
    </source>
</evidence>
<feature type="binding site" evidence="3">
    <location>
        <position position="11"/>
    </location>
    <ligand>
        <name>FAD</name>
        <dbReference type="ChEBI" id="CHEBI:57692"/>
    </ligand>
</feature>
<dbReference type="Gene3D" id="1.10.405.10">
    <property type="entry name" value="Guanine Nucleotide Dissociation Inhibitor, domain 1"/>
    <property type="match status" value="1"/>
</dbReference>
<dbReference type="SUPFAM" id="SSF54373">
    <property type="entry name" value="FAD-linked reductases, C-terminal domain"/>
    <property type="match status" value="1"/>
</dbReference>
<dbReference type="SUPFAM" id="SSF51905">
    <property type="entry name" value="FAD/NAD(P)-binding domain"/>
    <property type="match status" value="1"/>
</dbReference>
<feature type="domain" description="Amine oxidase" evidence="6">
    <location>
        <begin position="10"/>
        <end position="468"/>
    </location>
</feature>
<dbReference type="AlphaFoldDB" id="A0A168HDJ7"/>
<dbReference type="InterPro" id="IPR050281">
    <property type="entry name" value="Flavin_monoamine_oxidase"/>
</dbReference>
<dbReference type="InterPro" id="IPR002937">
    <property type="entry name" value="Amino_oxidase"/>
</dbReference>
<evidence type="ECO:0000256" key="1">
    <source>
        <dbReference type="ARBA" id="ARBA00001974"/>
    </source>
</evidence>
<feature type="binding site" evidence="3">
    <location>
        <begin position="30"/>
        <end position="31"/>
    </location>
    <ligand>
        <name>FAD</name>
        <dbReference type="ChEBI" id="CHEBI:57692"/>
    </ligand>
</feature>
<evidence type="ECO:0000256" key="4">
    <source>
        <dbReference type="RuleBase" id="RU362067"/>
    </source>
</evidence>
<dbReference type="GO" id="GO:0001716">
    <property type="term" value="F:L-amino-acid oxidase activity"/>
    <property type="evidence" value="ECO:0007669"/>
    <property type="project" value="TreeGrafter"/>
</dbReference>
<evidence type="ECO:0000256" key="2">
    <source>
        <dbReference type="ARBA" id="ARBA00023002"/>
    </source>
</evidence>
<dbReference type="PANTHER" id="PTHR10742">
    <property type="entry name" value="FLAVIN MONOAMINE OXIDASE"/>
    <property type="match status" value="1"/>
</dbReference>
<feature type="binding site" evidence="3">
    <location>
        <position position="444"/>
    </location>
    <ligand>
        <name>FAD</name>
        <dbReference type="ChEBI" id="CHEBI:57692"/>
    </ligand>
</feature>
<dbReference type="PRINTS" id="PR00757">
    <property type="entry name" value="AMINEOXDASEF"/>
</dbReference>
<comment type="similarity">
    <text evidence="4">Belongs to the flavin monoamine oxidase family.</text>
</comment>